<dbReference type="EMBL" id="NCVQ01000002">
    <property type="protein sequence ID" value="PWZ46045.1"/>
    <property type="molecule type" value="Genomic_DNA"/>
</dbReference>
<evidence type="ECO:0000313" key="2">
    <source>
        <dbReference type="Proteomes" id="UP000251960"/>
    </source>
</evidence>
<dbReference type="Proteomes" id="UP000251960">
    <property type="component" value="Chromosome 10"/>
</dbReference>
<sequence length="24" mass="2953">MGDHWIRNSLWVNARWHGHQCVSY</sequence>
<comment type="caution">
    <text evidence="1">The sequence shown here is derived from an EMBL/GenBank/DDBJ whole genome shotgun (WGS) entry which is preliminary data.</text>
</comment>
<proteinExistence type="predicted"/>
<reference evidence="1 2" key="1">
    <citation type="journal article" date="2018" name="Nat. Genet.">
        <title>Extensive intraspecific gene order and gene structural variations between Mo17 and other maize genomes.</title>
        <authorList>
            <person name="Sun S."/>
            <person name="Zhou Y."/>
            <person name="Chen J."/>
            <person name="Shi J."/>
            <person name="Zhao H."/>
            <person name="Zhao H."/>
            <person name="Song W."/>
            <person name="Zhang M."/>
            <person name="Cui Y."/>
            <person name="Dong X."/>
            <person name="Liu H."/>
            <person name="Ma X."/>
            <person name="Jiao Y."/>
            <person name="Wang B."/>
            <person name="Wei X."/>
            <person name="Stein J.C."/>
            <person name="Glaubitz J.C."/>
            <person name="Lu F."/>
            <person name="Yu G."/>
            <person name="Liang C."/>
            <person name="Fengler K."/>
            <person name="Li B."/>
            <person name="Rafalski A."/>
            <person name="Schnable P.S."/>
            <person name="Ware D.H."/>
            <person name="Buckler E.S."/>
            <person name="Lai J."/>
        </authorList>
    </citation>
    <scope>NUCLEOTIDE SEQUENCE [LARGE SCALE GENOMIC DNA]</scope>
    <source>
        <strain evidence="2">cv. Missouri 17</strain>
        <tissue evidence="1">Seedling</tissue>
    </source>
</reference>
<dbReference type="AlphaFoldDB" id="A0A3L6GFE8"/>
<name>A0A3L6GFE8_MAIZE</name>
<organism evidence="1 2">
    <name type="scientific">Zea mays</name>
    <name type="common">Maize</name>
    <dbReference type="NCBI Taxonomy" id="4577"/>
    <lineage>
        <taxon>Eukaryota</taxon>
        <taxon>Viridiplantae</taxon>
        <taxon>Streptophyta</taxon>
        <taxon>Embryophyta</taxon>
        <taxon>Tracheophyta</taxon>
        <taxon>Spermatophyta</taxon>
        <taxon>Magnoliopsida</taxon>
        <taxon>Liliopsida</taxon>
        <taxon>Poales</taxon>
        <taxon>Poaceae</taxon>
        <taxon>PACMAD clade</taxon>
        <taxon>Panicoideae</taxon>
        <taxon>Andropogonodae</taxon>
        <taxon>Andropogoneae</taxon>
        <taxon>Tripsacinae</taxon>
        <taxon>Zea</taxon>
    </lineage>
</organism>
<gene>
    <name evidence="1" type="ORF">Zm00014a_044648</name>
</gene>
<protein>
    <submittedName>
        <fullName evidence="1">Uncharacterized protein</fullName>
    </submittedName>
</protein>
<accession>A0A3L6GFE8</accession>
<evidence type="ECO:0000313" key="1">
    <source>
        <dbReference type="EMBL" id="PWZ46045.1"/>
    </source>
</evidence>